<keyword evidence="2" id="KW-0547">Nucleotide-binding</keyword>
<sequence>MYNEYEKNHSGFQMDTNKESQHPTIEGVSNLTHAIIADMHWLLEIIDGRIRELKDGTFFSLNDCPPPEGAETDSAYNRIIRQFSLDTMERLLLICSIVPHIAPERLTEKMRDRNNHLKLLYPEFGGCIDPLFYNYLATQQTLLFLLAGKDKTNTVFYQLALHNSVLVKEGIITFENVNAAHQSVSELNKIPVLAKEYLFYLQSGNEPRPDYGSAFPARLITTDMDWDHLILDVNTEKHIQELMLWVEHGKTLLEKSKIFGVSYPCLFYGPPGTGKSLTAKLIGKKYKKHVFRVDLSMIVSKYIGETEKNLAYLFDRAKGKDWILFFDEADALFSKRTSINSSQDKWANLEVNYLLQRMEEHQGLTILATNLKSNIDSAMIRRFQSIIYFPVPKEAERHKLWHQLLPKPFTYDVAVRIDKLAEIELSGANIANILKLSCLFALKNNTYALRNEWVDQSIRRELIKENKTR</sequence>
<name>A0ABP3XWN9_9FLAO</name>
<dbReference type="PANTHER" id="PTHR23073">
    <property type="entry name" value="26S PROTEASOME REGULATORY SUBUNIT"/>
    <property type="match status" value="1"/>
</dbReference>
<dbReference type="SUPFAM" id="SSF52540">
    <property type="entry name" value="P-loop containing nucleoside triphosphate hydrolases"/>
    <property type="match status" value="1"/>
</dbReference>
<gene>
    <name evidence="6" type="ORF">GCM10009118_02610</name>
</gene>
<dbReference type="Gene3D" id="3.40.50.300">
    <property type="entry name" value="P-loop containing nucleotide triphosphate hydrolases"/>
    <property type="match status" value="1"/>
</dbReference>
<comment type="caution">
    <text evidence="6">The sequence shown here is derived from an EMBL/GenBank/DDBJ whole genome shotgun (WGS) entry which is preliminary data.</text>
</comment>
<dbReference type="Pfam" id="PF00004">
    <property type="entry name" value="AAA"/>
    <property type="match status" value="1"/>
</dbReference>
<dbReference type="Proteomes" id="UP001501126">
    <property type="component" value="Unassembled WGS sequence"/>
</dbReference>
<evidence type="ECO:0000256" key="2">
    <source>
        <dbReference type="ARBA" id="ARBA00022741"/>
    </source>
</evidence>
<dbReference type="SMART" id="SM00382">
    <property type="entry name" value="AAA"/>
    <property type="match status" value="1"/>
</dbReference>
<accession>A0ABP3XWN9</accession>
<organism evidence="6 7">
    <name type="scientific">Wandonia haliotis</name>
    <dbReference type="NCBI Taxonomy" id="574963"/>
    <lineage>
        <taxon>Bacteria</taxon>
        <taxon>Pseudomonadati</taxon>
        <taxon>Bacteroidota</taxon>
        <taxon>Flavobacteriia</taxon>
        <taxon>Flavobacteriales</taxon>
        <taxon>Crocinitomicaceae</taxon>
        <taxon>Wandonia</taxon>
    </lineage>
</organism>
<feature type="region of interest" description="Disordered" evidence="4">
    <location>
        <begin position="1"/>
        <end position="21"/>
    </location>
</feature>
<proteinExistence type="inferred from homology"/>
<reference evidence="7" key="1">
    <citation type="journal article" date="2019" name="Int. J. Syst. Evol. Microbiol.">
        <title>The Global Catalogue of Microorganisms (GCM) 10K type strain sequencing project: providing services to taxonomists for standard genome sequencing and annotation.</title>
        <authorList>
            <consortium name="The Broad Institute Genomics Platform"/>
            <consortium name="The Broad Institute Genome Sequencing Center for Infectious Disease"/>
            <person name="Wu L."/>
            <person name="Ma J."/>
        </authorList>
    </citation>
    <scope>NUCLEOTIDE SEQUENCE [LARGE SCALE GENOMIC DNA]</scope>
    <source>
        <strain evidence="7">JCM 16083</strain>
    </source>
</reference>
<feature type="domain" description="AAA+ ATPase" evidence="5">
    <location>
        <begin position="261"/>
        <end position="393"/>
    </location>
</feature>
<keyword evidence="3" id="KW-0067">ATP-binding</keyword>
<dbReference type="CDD" id="cd19481">
    <property type="entry name" value="RecA-like_protease"/>
    <property type="match status" value="1"/>
</dbReference>
<dbReference type="InterPro" id="IPR050221">
    <property type="entry name" value="26S_Proteasome_ATPase"/>
</dbReference>
<evidence type="ECO:0000256" key="1">
    <source>
        <dbReference type="ARBA" id="ARBA00006914"/>
    </source>
</evidence>
<evidence type="ECO:0000313" key="6">
    <source>
        <dbReference type="EMBL" id="GAA0873853.1"/>
    </source>
</evidence>
<dbReference type="InterPro" id="IPR027417">
    <property type="entry name" value="P-loop_NTPase"/>
</dbReference>
<dbReference type="InterPro" id="IPR003959">
    <property type="entry name" value="ATPase_AAA_core"/>
</dbReference>
<evidence type="ECO:0000256" key="4">
    <source>
        <dbReference type="SAM" id="MobiDB-lite"/>
    </source>
</evidence>
<evidence type="ECO:0000259" key="5">
    <source>
        <dbReference type="SMART" id="SM00382"/>
    </source>
</evidence>
<dbReference type="EMBL" id="BAAAFH010000003">
    <property type="protein sequence ID" value="GAA0873853.1"/>
    <property type="molecule type" value="Genomic_DNA"/>
</dbReference>
<evidence type="ECO:0000256" key="3">
    <source>
        <dbReference type="ARBA" id="ARBA00022840"/>
    </source>
</evidence>
<protein>
    <recommendedName>
        <fullName evidence="5">AAA+ ATPase domain-containing protein</fullName>
    </recommendedName>
</protein>
<dbReference type="InterPro" id="IPR003593">
    <property type="entry name" value="AAA+_ATPase"/>
</dbReference>
<comment type="similarity">
    <text evidence="1">Belongs to the AAA ATPase family.</text>
</comment>
<keyword evidence="7" id="KW-1185">Reference proteome</keyword>
<evidence type="ECO:0000313" key="7">
    <source>
        <dbReference type="Proteomes" id="UP001501126"/>
    </source>
</evidence>